<evidence type="ECO:0000256" key="5">
    <source>
        <dbReference type="ARBA" id="ARBA00022989"/>
    </source>
</evidence>
<reference evidence="8" key="1">
    <citation type="submission" date="2021-02" db="EMBL/GenBank/DDBJ databases">
        <authorList>
            <person name="Dougan E. K."/>
            <person name="Rhodes N."/>
            <person name="Thang M."/>
            <person name="Chan C."/>
        </authorList>
    </citation>
    <scope>NUCLEOTIDE SEQUENCE</scope>
</reference>
<keyword evidence="2" id="KW-0813">Transport</keyword>
<organism evidence="8 9">
    <name type="scientific">Polarella glacialis</name>
    <name type="common">Dinoflagellate</name>
    <dbReference type="NCBI Taxonomy" id="89957"/>
    <lineage>
        <taxon>Eukaryota</taxon>
        <taxon>Sar</taxon>
        <taxon>Alveolata</taxon>
        <taxon>Dinophyceae</taxon>
        <taxon>Suessiales</taxon>
        <taxon>Suessiaceae</taxon>
        <taxon>Polarella</taxon>
    </lineage>
</organism>
<comment type="caution">
    <text evidence="8">The sequence shown here is derived from an EMBL/GenBank/DDBJ whole genome shotgun (WGS) entry which is preliminary data.</text>
</comment>
<dbReference type="AlphaFoldDB" id="A0A813H358"/>
<dbReference type="PANTHER" id="PTHR30047:SF7">
    <property type="entry name" value="HIGH-AFFINITY CHOLINE TRANSPORT PROTEIN"/>
    <property type="match status" value="1"/>
</dbReference>
<dbReference type="PANTHER" id="PTHR30047">
    <property type="entry name" value="HIGH-AFFINITY CHOLINE TRANSPORT PROTEIN-RELATED"/>
    <property type="match status" value="1"/>
</dbReference>
<feature type="transmembrane region" description="Helical" evidence="7">
    <location>
        <begin position="6"/>
        <end position="24"/>
    </location>
</feature>
<protein>
    <submittedName>
        <fullName evidence="8">Uncharacterized protein</fullName>
    </submittedName>
</protein>
<keyword evidence="3" id="KW-1003">Cell membrane</keyword>
<evidence type="ECO:0000313" key="9">
    <source>
        <dbReference type="Proteomes" id="UP000654075"/>
    </source>
</evidence>
<keyword evidence="5 7" id="KW-1133">Transmembrane helix</keyword>
<dbReference type="EMBL" id="CAJNNV010030342">
    <property type="protein sequence ID" value="CAE8632219.1"/>
    <property type="molecule type" value="Genomic_DNA"/>
</dbReference>
<evidence type="ECO:0000256" key="6">
    <source>
        <dbReference type="ARBA" id="ARBA00023136"/>
    </source>
</evidence>
<evidence type="ECO:0000256" key="2">
    <source>
        <dbReference type="ARBA" id="ARBA00022448"/>
    </source>
</evidence>
<keyword evidence="6 7" id="KW-0472">Membrane</keyword>
<dbReference type="OrthoDB" id="419020at2759"/>
<keyword evidence="4 7" id="KW-0812">Transmembrane</keyword>
<accession>A0A813H358</accession>
<gene>
    <name evidence="8" type="ORF">PGLA1383_LOCUS48201</name>
</gene>
<evidence type="ECO:0000256" key="1">
    <source>
        <dbReference type="ARBA" id="ARBA00004651"/>
    </source>
</evidence>
<dbReference type="GO" id="GO:0005886">
    <property type="term" value="C:plasma membrane"/>
    <property type="evidence" value="ECO:0007669"/>
    <property type="project" value="UniProtKB-SubCell"/>
</dbReference>
<evidence type="ECO:0000256" key="7">
    <source>
        <dbReference type="SAM" id="Phobius"/>
    </source>
</evidence>
<dbReference type="GO" id="GO:0022857">
    <property type="term" value="F:transmembrane transporter activity"/>
    <property type="evidence" value="ECO:0007669"/>
    <property type="project" value="InterPro"/>
</dbReference>
<proteinExistence type="predicted"/>
<sequence>MDWWTIFYWGWWISWAPFVGTFMARISRGRTIRNVFLYKWSMPFVYTILWFGTFGGAAIRMHRRAGFVSDMGFQLHQDADFYPHTSSDFRPAGARKCYSVPESLSHPDYLDVPGGC</sequence>
<comment type="subcellular location">
    <subcellularLocation>
        <location evidence="1">Cell membrane</location>
        <topology evidence="1">Multi-pass membrane protein</topology>
    </subcellularLocation>
</comment>
<evidence type="ECO:0000256" key="4">
    <source>
        <dbReference type="ARBA" id="ARBA00022692"/>
    </source>
</evidence>
<keyword evidence="9" id="KW-1185">Reference proteome</keyword>
<evidence type="ECO:0000313" key="8">
    <source>
        <dbReference type="EMBL" id="CAE8632219.1"/>
    </source>
</evidence>
<name>A0A813H358_POLGL</name>
<feature type="transmembrane region" description="Helical" evidence="7">
    <location>
        <begin position="36"/>
        <end position="59"/>
    </location>
</feature>
<dbReference type="InterPro" id="IPR000060">
    <property type="entry name" value="BCCT_transptr"/>
</dbReference>
<dbReference type="Proteomes" id="UP000654075">
    <property type="component" value="Unassembled WGS sequence"/>
</dbReference>
<dbReference type="Pfam" id="PF02028">
    <property type="entry name" value="BCCT"/>
    <property type="match status" value="1"/>
</dbReference>
<evidence type="ECO:0000256" key="3">
    <source>
        <dbReference type="ARBA" id="ARBA00022475"/>
    </source>
</evidence>